<protein>
    <recommendedName>
        <fullName evidence="3">DUF3303 domain-containing protein</fullName>
    </recommendedName>
</protein>
<reference evidence="1 2" key="1">
    <citation type="submission" date="2020-10" db="EMBL/GenBank/DDBJ databases">
        <authorList>
            <person name="Peeters C."/>
        </authorList>
    </citation>
    <scope>NUCLEOTIDE SEQUENCE [LARGE SCALE GENOMIC DNA]</scope>
    <source>
        <strain evidence="1 2">LMG 27952</strain>
    </source>
</reference>
<proteinExistence type="predicted"/>
<dbReference type="RefSeq" id="WP_201697591.1">
    <property type="nucleotide sequence ID" value="NZ_CAJHCQ010000010.1"/>
</dbReference>
<name>A0ABM8NTK7_9BURK</name>
<dbReference type="Proteomes" id="UP000656319">
    <property type="component" value="Unassembled WGS sequence"/>
</dbReference>
<dbReference type="InterPro" id="IPR021734">
    <property type="entry name" value="DUF3303"/>
</dbReference>
<evidence type="ECO:0000313" key="2">
    <source>
        <dbReference type="Proteomes" id="UP000656319"/>
    </source>
</evidence>
<gene>
    <name evidence="1" type="ORF">LMG27952_03956</name>
</gene>
<comment type="caution">
    <text evidence="1">The sequence shown here is derived from an EMBL/GenBank/DDBJ whole genome shotgun (WGS) entry which is preliminary data.</text>
</comment>
<evidence type="ECO:0008006" key="3">
    <source>
        <dbReference type="Google" id="ProtNLM"/>
    </source>
</evidence>
<organism evidence="1 2">
    <name type="scientific">Paraburkholderia hiiakae</name>
    <dbReference type="NCBI Taxonomy" id="1081782"/>
    <lineage>
        <taxon>Bacteria</taxon>
        <taxon>Pseudomonadati</taxon>
        <taxon>Pseudomonadota</taxon>
        <taxon>Betaproteobacteria</taxon>
        <taxon>Burkholderiales</taxon>
        <taxon>Burkholderiaceae</taxon>
        <taxon>Paraburkholderia</taxon>
    </lineage>
</organism>
<dbReference type="EMBL" id="CAJHCQ010000010">
    <property type="protein sequence ID" value="CAD6542915.1"/>
    <property type="molecule type" value="Genomic_DNA"/>
</dbReference>
<evidence type="ECO:0000313" key="1">
    <source>
        <dbReference type="EMBL" id="CAD6542915.1"/>
    </source>
</evidence>
<keyword evidence="2" id="KW-1185">Reference proteome</keyword>
<sequence>MKFIVQWHRIPGVTPLQTRQKRREVEPLRPAGLKVLGEWYAVAEPEGVAIIEADDPRDVALQFLRYASYVKFSVTPALSREEWEEVLAKLPDSQT</sequence>
<accession>A0ABM8NTK7</accession>
<dbReference type="Pfam" id="PF11746">
    <property type="entry name" value="DUF3303"/>
    <property type="match status" value="1"/>
</dbReference>